<comment type="caution">
    <text evidence="1">The sequence shown here is derived from an EMBL/GenBank/DDBJ whole genome shotgun (WGS) entry which is preliminary data.</text>
</comment>
<evidence type="ECO:0000313" key="1">
    <source>
        <dbReference type="EMBL" id="OUD16214.1"/>
    </source>
</evidence>
<dbReference type="Proteomes" id="UP000194798">
    <property type="component" value="Unassembled WGS sequence"/>
</dbReference>
<name>A0A251XC33_9GAMM</name>
<sequence length="165" mass="19444">MSPDTSPQMFYISIVIERQSVRNHPWLKHRWRVVGVVVAEEKQSRQRVLIREDAENTWFMWQGFTLQLHRDQAPSYYHNLTSETPQLFVICHPSSDFPEPTPFLVTLSDDEACAYLEASSEVHNVDIPPSIYPWLEKYVVENYIPDAPKKRQREAWFKDAPPRES</sequence>
<evidence type="ECO:0000313" key="2">
    <source>
        <dbReference type="Proteomes" id="UP000194798"/>
    </source>
</evidence>
<gene>
    <name evidence="1" type="ORF">TPSD3_00355</name>
</gene>
<dbReference type="Pfam" id="PF11749">
    <property type="entry name" value="DUF3305"/>
    <property type="match status" value="1"/>
</dbReference>
<reference evidence="1 2" key="1">
    <citation type="submission" date="2016-12" db="EMBL/GenBank/DDBJ databases">
        <title>Thioflexothrix psekupsii D3 genome sequencing and assembly.</title>
        <authorList>
            <person name="Fomenkov A."/>
            <person name="Vincze T."/>
            <person name="Grabovich M."/>
            <person name="Anton B.P."/>
            <person name="Dubinina G."/>
            <person name="Orlova M."/>
            <person name="Belousova E."/>
            <person name="Roberts R.J."/>
        </authorList>
    </citation>
    <scope>NUCLEOTIDE SEQUENCE [LARGE SCALE GENOMIC DNA]</scope>
    <source>
        <strain evidence="1">D3</strain>
    </source>
</reference>
<evidence type="ECO:0008006" key="3">
    <source>
        <dbReference type="Google" id="ProtNLM"/>
    </source>
</evidence>
<keyword evidence="2" id="KW-1185">Reference proteome</keyword>
<proteinExistence type="predicted"/>
<protein>
    <recommendedName>
        <fullName evidence="3">DUF3305 domain-containing protein</fullName>
    </recommendedName>
</protein>
<dbReference type="RefSeq" id="WP_086486614.1">
    <property type="nucleotide sequence ID" value="NZ_MSLT01000001.1"/>
</dbReference>
<dbReference type="InterPro" id="IPR021736">
    <property type="entry name" value="DUF3305"/>
</dbReference>
<organism evidence="1 2">
    <name type="scientific">Thioflexithrix psekupsensis</name>
    <dbReference type="NCBI Taxonomy" id="1570016"/>
    <lineage>
        <taxon>Bacteria</taxon>
        <taxon>Pseudomonadati</taxon>
        <taxon>Pseudomonadota</taxon>
        <taxon>Gammaproteobacteria</taxon>
        <taxon>Thiotrichales</taxon>
        <taxon>Thioflexithrix</taxon>
    </lineage>
</organism>
<dbReference type="EMBL" id="MSLT01000001">
    <property type="protein sequence ID" value="OUD16214.1"/>
    <property type="molecule type" value="Genomic_DNA"/>
</dbReference>
<dbReference type="AlphaFoldDB" id="A0A251XC33"/>
<dbReference type="OrthoDB" id="5796920at2"/>
<accession>A0A251XC33</accession>